<protein>
    <submittedName>
        <fullName evidence="1">Uncharacterized protein</fullName>
    </submittedName>
</protein>
<sequence>MAQGGTVFLKKASPFLIPNSPHTFSCVSSPHVSRHHRCWRRRSLPCHHRSARDRKLSDHYKVATFDL</sequence>
<organism evidence="1">
    <name type="scientific">Arundo donax</name>
    <name type="common">Giant reed</name>
    <name type="synonym">Donax arundinaceus</name>
    <dbReference type="NCBI Taxonomy" id="35708"/>
    <lineage>
        <taxon>Eukaryota</taxon>
        <taxon>Viridiplantae</taxon>
        <taxon>Streptophyta</taxon>
        <taxon>Embryophyta</taxon>
        <taxon>Tracheophyta</taxon>
        <taxon>Spermatophyta</taxon>
        <taxon>Magnoliopsida</taxon>
        <taxon>Liliopsida</taxon>
        <taxon>Poales</taxon>
        <taxon>Poaceae</taxon>
        <taxon>PACMAD clade</taxon>
        <taxon>Arundinoideae</taxon>
        <taxon>Arundineae</taxon>
        <taxon>Arundo</taxon>
    </lineage>
</organism>
<proteinExistence type="predicted"/>
<dbReference type="EMBL" id="GBRH01175110">
    <property type="protein sequence ID" value="JAE22786.1"/>
    <property type="molecule type" value="Transcribed_RNA"/>
</dbReference>
<accession>A0A0A9GJR5</accession>
<evidence type="ECO:0000313" key="1">
    <source>
        <dbReference type="EMBL" id="JAE22786.1"/>
    </source>
</evidence>
<dbReference type="AlphaFoldDB" id="A0A0A9GJR5"/>
<reference evidence="1" key="1">
    <citation type="submission" date="2014-09" db="EMBL/GenBank/DDBJ databases">
        <authorList>
            <person name="Magalhaes I.L.F."/>
            <person name="Oliveira U."/>
            <person name="Santos F.R."/>
            <person name="Vidigal T.H.D.A."/>
            <person name="Brescovit A.D."/>
            <person name="Santos A.J."/>
        </authorList>
    </citation>
    <scope>NUCLEOTIDE SEQUENCE</scope>
    <source>
        <tissue evidence="1">Shoot tissue taken approximately 20 cm above the soil surface</tissue>
    </source>
</reference>
<name>A0A0A9GJR5_ARUDO</name>
<reference evidence="1" key="2">
    <citation type="journal article" date="2015" name="Data Brief">
        <title>Shoot transcriptome of the giant reed, Arundo donax.</title>
        <authorList>
            <person name="Barrero R.A."/>
            <person name="Guerrero F.D."/>
            <person name="Moolhuijzen P."/>
            <person name="Goolsby J.A."/>
            <person name="Tidwell J."/>
            <person name="Bellgard S.E."/>
            <person name="Bellgard M.I."/>
        </authorList>
    </citation>
    <scope>NUCLEOTIDE SEQUENCE</scope>
    <source>
        <tissue evidence="1">Shoot tissue taken approximately 20 cm above the soil surface</tissue>
    </source>
</reference>